<evidence type="ECO:0000313" key="5">
    <source>
        <dbReference type="EMBL" id="RRD75247.1"/>
    </source>
</evidence>
<keyword evidence="2" id="KW-0645">Protease</keyword>
<organism evidence="5 6">
    <name type="scientific">Tannerella forsythia</name>
    <name type="common">Bacteroides forsythus</name>
    <dbReference type="NCBI Taxonomy" id="28112"/>
    <lineage>
        <taxon>Bacteria</taxon>
        <taxon>Pseudomonadati</taxon>
        <taxon>Bacteroidota</taxon>
        <taxon>Bacteroidia</taxon>
        <taxon>Bacteroidales</taxon>
        <taxon>Tannerellaceae</taxon>
        <taxon>Tannerella</taxon>
    </lineage>
</organism>
<evidence type="ECO:0000313" key="6">
    <source>
        <dbReference type="Proteomes" id="UP000279860"/>
    </source>
</evidence>
<accession>A0A3P1YX94</accession>
<evidence type="ECO:0000259" key="4">
    <source>
        <dbReference type="Pfam" id="PF04586"/>
    </source>
</evidence>
<keyword evidence="3" id="KW-0378">Hydrolase</keyword>
<protein>
    <submittedName>
        <fullName evidence="5">Peptidase</fullName>
    </submittedName>
</protein>
<dbReference type="InterPro" id="IPR054613">
    <property type="entry name" value="Peptidase_S78_dom"/>
</dbReference>
<comment type="caution">
    <text evidence="5">The sequence shown here is derived from an EMBL/GenBank/DDBJ whole genome shotgun (WGS) entry which is preliminary data.</text>
</comment>
<proteinExistence type="predicted"/>
<evidence type="ECO:0000256" key="1">
    <source>
        <dbReference type="ARBA" id="ARBA00022612"/>
    </source>
</evidence>
<dbReference type="RefSeq" id="WP_124789995.1">
    <property type="nucleotide sequence ID" value="NZ_RQYN01000021.1"/>
</dbReference>
<keyword evidence="1" id="KW-1188">Viral release from host cell</keyword>
<name>A0A3P1YX94_TANFO</name>
<evidence type="ECO:0000256" key="3">
    <source>
        <dbReference type="ARBA" id="ARBA00022801"/>
    </source>
</evidence>
<sequence>MAEKTKRVRLTNSGINAYGTRILTEGMELKQYARNPVLLYMHNRGEVIGLVKDVVVDGEEITAELVFDEASELSKRCKKQFEFGSLRMVSVGIDILELSSDKKHLLQGQTRPTISKSKLVEVSLVDVGANDDAIVLYRGGKQLNFASGADAALLPELLNHKENQEIMNEELKKEVALLLGLPDTASVDAVLAKMKEVFAAKDAEITRLKGEVDTAKLAAVTDLVAAAVTAKKIAPEKKDFFVEMGKKIGSEELAKVFDSMHAETKITDVVDFKGGNSATGKAEYKKLSEVPANEILELRTNNPQRYAELYKAEYGIECPV</sequence>
<dbReference type="Pfam" id="PF04586">
    <property type="entry name" value="Peptidase_S78"/>
    <property type="match status" value="1"/>
</dbReference>
<dbReference type="GO" id="GO:0008233">
    <property type="term" value="F:peptidase activity"/>
    <property type="evidence" value="ECO:0007669"/>
    <property type="project" value="UniProtKB-KW"/>
</dbReference>
<reference evidence="5 6" key="1">
    <citation type="submission" date="2018-11" db="EMBL/GenBank/DDBJ databases">
        <title>Genomes From Bacteria Associated with the Canine Oral Cavity: a Test Case for Automated Genome-Based Taxonomic Assignment.</title>
        <authorList>
            <person name="Coil D.A."/>
            <person name="Jospin G."/>
            <person name="Darling A.E."/>
            <person name="Wallis C."/>
            <person name="Davis I.J."/>
            <person name="Harris S."/>
            <person name="Eisen J.A."/>
            <person name="Holcombe L.J."/>
            <person name="O'Flynn C."/>
        </authorList>
    </citation>
    <scope>NUCLEOTIDE SEQUENCE [LARGE SCALE GENOMIC DNA]</scope>
    <source>
        <strain evidence="5 6">OH1426_COT-023</strain>
    </source>
</reference>
<feature type="domain" description="Prohead serine protease" evidence="4">
    <location>
        <begin position="37"/>
        <end position="135"/>
    </location>
</feature>
<evidence type="ECO:0000256" key="2">
    <source>
        <dbReference type="ARBA" id="ARBA00022670"/>
    </source>
</evidence>
<gene>
    <name evidence="5" type="ORF">EII41_06965</name>
</gene>
<dbReference type="EMBL" id="RQYN01000021">
    <property type="protein sequence ID" value="RRD75247.1"/>
    <property type="molecule type" value="Genomic_DNA"/>
</dbReference>
<dbReference type="AlphaFoldDB" id="A0A3P1YX94"/>
<dbReference type="GO" id="GO:0006508">
    <property type="term" value="P:proteolysis"/>
    <property type="evidence" value="ECO:0007669"/>
    <property type="project" value="UniProtKB-KW"/>
</dbReference>
<dbReference type="Proteomes" id="UP000279860">
    <property type="component" value="Unassembled WGS sequence"/>
</dbReference>